<evidence type="ECO:0000256" key="7">
    <source>
        <dbReference type="ARBA" id="ARBA00023136"/>
    </source>
</evidence>
<accession>A0AAV5IZM1</accession>
<dbReference type="PANTHER" id="PTHR33573:SF46">
    <property type="entry name" value="CASP-LIKE PROTEIN 2A1"/>
    <property type="match status" value="1"/>
</dbReference>
<comment type="caution">
    <text evidence="10">The sequence shown here is derived from an EMBL/GenBank/DDBJ whole genome shotgun (WGS) entry which is preliminary data.</text>
</comment>
<organism evidence="10 11">
    <name type="scientific">Rubroshorea leprosula</name>
    <dbReference type="NCBI Taxonomy" id="152421"/>
    <lineage>
        <taxon>Eukaryota</taxon>
        <taxon>Viridiplantae</taxon>
        <taxon>Streptophyta</taxon>
        <taxon>Embryophyta</taxon>
        <taxon>Tracheophyta</taxon>
        <taxon>Spermatophyta</taxon>
        <taxon>Magnoliopsida</taxon>
        <taxon>eudicotyledons</taxon>
        <taxon>Gunneridae</taxon>
        <taxon>Pentapetalae</taxon>
        <taxon>rosids</taxon>
        <taxon>malvids</taxon>
        <taxon>Malvales</taxon>
        <taxon>Dipterocarpaceae</taxon>
        <taxon>Rubroshorea</taxon>
    </lineage>
</organism>
<sequence>MMEKKEKESVSGAVVASPAALVGSRDDNEMDAGMQTAETLLRLVLMALCLSALIVMVKNSQSNTDFGSLSYSDLGAFRYLVHANSICAGYSLLSAVILALPRPAISRAWTFFFLDQIFTYLILAAGAASTEVLCLAYEGDVSITWSAACGSFGRFCHRATASVIITFVVVVCYGVLSLLSSYKPPVHSNYSSSLAFLDISSNQLEGPFPDFTSRHQPSFIFQEQAYQRDTALHLQHE</sequence>
<evidence type="ECO:0000256" key="8">
    <source>
        <dbReference type="RuleBase" id="RU361233"/>
    </source>
</evidence>
<dbReference type="Proteomes" id="UP001054252">
    <property type="component" value="Unassembled WGS sequence"/>
</dbReference>
<evidence type="ECO:0000259" key="9">
    <source>
        <dbReference type="Pfam" id="PF04535"/>
    </source>
</evidence>
<comment type="subcellular location">
    <subcellularLocation>
        <location evidence="1 8">Cell membrane</location>
        <topology evidence="1 8">Multi-pass membrane protein</topology>
    </subcellularLocation>
</comment>
<comment type="similarity">
    <text evidence="2 8">Belongs to the Casparian strip membrane proteins (CASP) family.</text>
</comment>
<keyword evidence="4 8" id="KW-1003">Cell membrane</keyword>
<evidence type="ECO:0000313" key="10">
    <source>
        <dbReference type="EMBL" id="GKV04137.1"/>
    </source>
</evidence>
<evidence type="ECO:0000256" key="2">
    <source>
        <dbReference type="ARBA" id="ARBA00007651"/>
    </source>
</evidence>
<keyword evidence="6 8" id="KW-1133">Transmembrane helix</keyword>
<dbReference type="Pfam" id="PF04535">
    <property type="entry name" value="CASP_dom"/>
    <property type="match status" value="1"/>
</dbReference>
<feature type="transmembrane region" description="Helical" evidence="8">
    <location>
        <begin position="159"/>
        <end position="179"/>
    </location>
</feature>
<feature type="transmembrane region" description="Helical" evidence="8">
    <location>
        <begin position="112"/>
        <end position="139"/>
    </location>
</feature>
<evidence type="ECO:0000313" key="11">
    <source>
        <dbReference type="Proteomes" id="UP001054252"/>
    </source>
</evidence>
<dbReference type="InterPro" id="IPR006459">
    <property type="entry name" value="CASP/CASPL"/>
</dbReference>
<dbReference type="AlphaFoldDB" id="A0AAV5IZM1"/>
<keyword evidence="5 8" id="KW-0812">Transmembrane</keyword>
<name>A0AAV5IZM1_9ROSI</name>
<evidence type="ECO:0000256" key="4">
    <source>
        <dbReference type="ARBA" id="ARBA00022475"/>
    </source>
</evidence>
<evidence type="ECO:0000256" key="3">
    <source>
        <dbReference type="ARBA" id="ARBA00011489"/>
    </source>
</evidence>
<dbReference type="GO" id="GO:0005886">
    <property type="term" value="C:plasma membrane"/>
    <property type="evidence" value="ECO:0007669"/>
    <property type="project" value="UniProtKB-SubCell"/>
</dbReference>
<reference evidence="10 11" key="1">
    <citation type="journal article" date="2021" name="Commun. Biol.">
        <title>The genome of Shorea leprosula (Dipterocarpaceae) highlights the ecological relevance of drought in aseasonal tropical rainforests.</title>
        <authorList>
            <person name="Ng K.K.S."/>
            <person name="Kobayashi M.J."/>
            <person name="Fawcett J.A."/>
            <person name="Hatakeyama M."/>
            <person name="Paape T."/>
            <person name="Ng C.H."/>
            <person name="Ang C.C."/>
            <person name="Tnah L.H."/>
            <person name="Lee C.T."/>
            <person name="Nishiyama T."/>
            <person name="Sese J."/>
            <person name="O'Brien M.J."/>
            <person name="Copetti D."/>
            <person name="Mohd Noor M.I."/>
            <person name="Ong R.C."/>
            <person name="Putra M."/>
            <person name="Sireger I.Z."/>
            <person name="Indrioko S."/>
            <person name="Kosugi Y."/>
            <person name="Izuno A."/>
            <person name="Isagi Y."/>
            <person name="Lee S.L."/>
            <person name="Shimizu K.K."/>
        </authorList>
    </citation>
    <scope>NUCLEOTIDE SEQUENCE [LARGE SCALE GENOMIC DNA]</scope>
    <source>
        <strain evidence="10">214</strain>
    </source>
</reference>
<evidence type="ECO:0000256" key="1">
    <source>
        <dbReference type="ARBA" id="ARBA00004651"/>
    </source>
</evidence>
<feature type="transmembrane region" description="Helical" evidence="8">
    <location>
        <begin position="40"/>
        <end position="57"/>
    </location>
</feature>
<dbReference type="InterPro" id="IPR006702">
    <property type="entry name" value="CASP_dom"/>
</dbReference>
<dbReference type="EMBL" id="BPVZ01000021">
    <property type="protein sequence ID" value="GKV04137.1"/>
    <property type="molecule type" value="Genomic_DNA"/>
</dbReference>
<proteinExistence type="inferred from homology"/>
<keyword evidence="11" id="KW-1185">Reference proteome</keyword>
<protein>
    <recommendedName>
        <fullName evidence="8">CASP-like protein</fullName>
    </recommendedName>
</protein>
<dbReference type="NCBIfam" id="TIGR01569">
    <property type="entry name" value="A_tha_TIGR01569"/>
    <property type="match status" value="1"/>
</dbReference>
<evidence type="ECO:0000256" key="5">
    <source>
        <dbReference type="ARBA" id="ARBA00022692"/>
    </source>
</evidence>
<comment type="subunit">
    <text evidence="3 8">Homodimer and heterodimers.</text>
</comment>
<gene>
    <name evidence="10" type="ORF">SLEP1_g16335</name>
</gene>
<evidence type="ECO:0000256" key="6">
    <source>
        <dbReference type="ARBA" id="ARBA00022989"/>
    </source>
</evidence>
<dbReference type="PANTHER" id="PTHR33573">
    <property type="entry name" value="CASP-LIKE PROTEIN 4A4"/>
    <property type="match status" value="1"/>
</dbReference>
<keyword evidence="7 8" id="KW-0472">Membrane</keyword>
<feature type="transmembrane region" description="Helical" evidence="8">
    <location>
        <begin position="77"/>
        <end position="100"/>
    </location>
</feature>
<feature type="domain" description="Casparian strip membrane protein" evidence="9">
    <location>
        <begin position="33"/>
        <end position="172"/>
    </location>
</feature>